<dbReference type="Pfam" id="PF02355">
    <property type="entry name" value="SecD_SecF_C"/>
    <property type="match status" value="1"/>
</dbReference>
<reference evidence="13 14" key="1">
    <citation type="journal article" date="2016" name="Nat. Commun.">
        <title>Thousands of microbial genomes shed light on interconnected biogeochemical processes in an aquifer system.</title>
        <authorList>
            <person name="Anantharaman K."/>
            <person name="Brown C.T."/>
            <person name="Hug L.A."/>
            <person name="Sharon I."/>
            <person name="Castelle C.J."/>
            <person name="Probst A.J."/>
            <person name="Thomas B.C."/>
            <person name="Singh A."/>
            <person name="Wilkins M.J."/>
            <person name="Karaoz U."/>
            <person name="Brodie E.L."/>
            <person name="Williams K.H."/>
            <person name="Hubbard S.S."/>
            <person name="Banfield J.F."/>
        </authorList>
    </citation>
    <scope>NUCLEOTIDE SEQUENCE [LARGE SCALE GENOMIC DNA]</scope>
</reference>
<sequence length="453" mass="49240">MSKYRILSIVLIVVFGLAVYFNYSSQTPGSWSSRFAFKYGLDLVGGTELIYKADVSAIDPSDVSSAMDTLQDVIERRVNIFGVSEPLVQVERAGLVSGNAEERLIVELPGYKDIEEAKKALGKTPLLEFRLEKDGTRSVLSDPDLAQNASVDELFTPTELTGRYLKRARLEFENTGQSVIALEFNSDGSKIFAGITKGNIGKILAIFLDGEIIEAPVIQDEIVSGSAVITGITDAVQAKEIVRQLNYGALPLPIELVSTQTVGATLGEKALNAGVSAGIWGFVLIAIFLIVWYRLPGLIALVALVMYVAFSLTVFKLVFVTLTAAGIAGFILSIGMAVDANILIFERMKEELRRGRDLATAIKEGFHRAWLSIRDSNISSIITAVVLFWLGTSAVKGFALTLGIGVIVSMFTAITVSRTFLFALSIKENRVVKFLFSSGFHTITNDKQSITKN</sequence>
<keyword evidence="6 9" id="KW-1133">Transmembrane helix</keyword>
<comment type="caution">
    <text evidence="13">The sequence shown here is derived from an EMBL/GenBank/DDBJ whole genome shotgun (WGS) entry which is preliminary data.</text>
</comment>
<keyword evidence="7 9" id="KW-0811">Translocation</keyword>
<dbReference type="InterPro" id="IPR054384">
    <property type="entry name" value="SecDF_P1_head"/>
</dbReference>
<keyword evidence="3 9" id="KW-1003">Cell membrane</keyword>
<dbReference type="PRINTS" id="PR01755">
    <property type="entry name" value="SECFTRNLCASE"/>
</dbReference>
<evidence type="ECO:0000256" key="7">
    <source>
        <dbReference type="ARBA" id="ARBA00023010"/>
    </source>
</evidence>
<feature type="domain" description="Protein export membrane protein SecD/SecF C-terminal" evidence="10">
    <location>
        <begin position="254"/>
        <end position="424"/>
    </location>
</feature>
<dbReference type="Gene3D" id="1.20.1640.10">
    <property type="entry name" value="Multidrug efflux transporter AcrB transmembrane domain"/>
    <property type="match status" value="1"/>
</dbReference>
<feature type="transmembrane region" description="Helical" evidence="9">
    <location>
        <begin position="270"/>
        <end position="291"/>
    </location>
</feature>
<feature type="transmembrane region" description="Helical" evidence="9">
    <location>
        <begin position="376"/>
        <end position="392"/>
    </location>
</feature>
<protein>
    <recommendedName>
        <fullName evidence="9">Protein translocase subunit SecD</fullName>
    </recommendedName>
</protein>
<evidence type="ECO:0000256" key="8">
    <source>
        <dbReference type="ARBA" id="ARBA00023136"/>
    </source>
</evidence>
<gene>
    <name evidence="9" type="primary">secD</name>
    <name evidence="13" type="ORF">A3B14_02335</name>
</gene>
<keyword evidence="8 9" id="KW-0472">Membrane</keyword>
<dbReference type="FunFam" id="1.20.1640.10:FF:000004">
    <property type="entry name" value="Protein translocase subunit SecD"/>
    <property type="match status" value="1"/>
</dbReference>
<dbReference type="EMBL" id="MHWE01000025">
    <property type="protein sequence ID" value="OHB02850.1"/>
    <property type="molecule type" value="Genomic_DNA"/>
</dbReference>
<organism evidence="13 14">
    <name type="scientific">Candidatus Zambryskibacteria bacterium RIFCSPLOWO2_01_FULL_45_21</name>
    <dbReference type="NCBI Taxonomy" id="1802761"/>
    <lineage>
        <taxon>Bacteria</taxon>
        <taxon>Candidatus Zambryskiibacteriota</taxon>
    </lineage>
</organism>
<evidence type="ECO:0000259" key="11">
    <source>
        <dbReference type="Pfam" id="PF21760"/>
    </source>
</evidence>
<dbReference type="GO" id="GO:0006605">
    <property type="term" value="P:protein targeting"/>
    <property type="evidence" value="ECO:0007669"/>
    <property type="project" value="UniProtKB-UniRule"/>
</dbReference>
<dbReference type="GO" id="GO:0005886">
    <property type="term" value="C:plasma membrane"/>
    <property type="evidence" value="ECO:0007669"/>
    <property type="project" value="UniProtKB-SubCell"/>
</dbReference>
<keyword evidence="5 9" id="KW-0653">Protein transport</keyword>
<dbReference type="InterPro" id="IPR055344">
    <property type="entry name" value="SecD_SecF_C_bact"/>
</dbReference>
<dbReference type="InterPro" id="IPR048634">
    <property type="entry name" value="SecD_SecF_C"/>
</dbReference>
<dbReference type="PANTHER" id="PTHR30081">
    <property type="entry name" value="PROTEIN-EXPORT MEMBRANE PROTEIN SEC"/>
    <property type="match status" value="1"/>
</dbReference>
<comment type="similarity">
    <text evidence="9">Belongs to the SecD/SecF family. SecD subfamily.</text>
</comment>
<keyword evidence="4 9" id="KW-0812">Transmembrane</keyword>
<feature type="transmembrane region" description="Helical" evidence="9">
    <location>
        <begin position="325"/>
        <end position="345"/>
    </location>
</feature>
<dbReference type="HAMAP" id="MF_01463_B">
    <property type="entry name" value="SecD_B"/>
    <property type="match status" value="1"/>
</dbReference>
<dbReference type="InterPro" id="IPR048631">
    <property type="entry name" value="SecD_1st"/>
</dbReference>
<feature type="transmembrane region" description="Helical" evidence="9">
    <location>
        <begin position="398"/>
        <end position="424"/>
    </location>
</feature>
<dbReference type="InterPro" id="IPR022645">
    <property type="entry name" value="SecD/SecF_bac"/>
</dbReference>
<dbReference type="Gene3D" id="3.30.70.3220">
    <property type="match status" value="1"/>
</dbReference>
<evidence type="ECO:0000256" key="3">
    <source>
        <dbReference type="ARBA" id="ARBA00022475"/>
    </source>
</evidence>
<name>A0A1G2U1T1_9BACT</name>
<keyword evidence="2 9" id="KW-0813">Transport</keyword>
<evidence type="ECO:0000256" key="9">
    <source>
        <dbReference type="HAMAP-Rule" id="MF_01463"/>
    </source>
</evidence>
<dbReference type="GO" id="GO:0015450">
    <property type="term" value="F:protein-transporting ATPase activity"/>
    <property type="evidence" value="ECO:0007669"/>
    <property type="project" value="InterPro"/>
</dbReference>
<evidence type="ECO:0000256" key="2">
    <source>
        <dbReference type="ARBA" id="ARBA00022448"/>
    </source>
</evidence>
<evidence type="ECO:0000256" key="4">
    <source>
        <dbReference type="ARBA" id="ARBA00022692"/>
    </source>
</evidence>
<comment type="caution">
    <text evidence="9">Lacks conserved residue(s) required for the propagation of feature annotation.</text>
</comment>
<dbReference type="AlphaFoldDB" id="A0A1G2U1T1"/>
<comment type="subcellular location">
    <subcellularLocation>
        <location evidence="1 9">Cell membrane</location>
        <topology evidence="1 9">Multi-pass membrane protein</topology>
    </subcellularLocation>
</comment>
<dbReference type="Proteomes" id="UP000176800">
    <property type="component" value="Unassembled WGS sequence"/>
</dbReference>
<evidence type="ECO:0000313" key="13">
    <source>
        <dbReference type="EMBL" id="OHB02850.1"/>
    </source>
</evidence>
<dbReference type="PANTHER" id="PTHR30081:SF1">
    <property type="entry name" value="PROTEIN TRANSLOCASE SUBUNIT SECD"/>
    <property type="match status" value="1"/>
</dbReference>
<dbReference type="NCBIfam" id="TIGR01129">
    <property type="entry name" value="secD"/>
    <property type="match status" value="1"/>
</dbReference>
<feature type="domain" description="Protein translocase subunit SecDF P1" evidence="11">
    <location>
        <begin position="67"/>
        <end position="133"/>
    </location>
</feature>
<dbReference type="Pfam" id="PF22599">
    <property type="entry name" value="SecDF_P1_head"/>
    <property type="match status" value="1"/>
</dbReference>
<feature type="transmembrane region" description="Helical" evidence="9">
    <location>
        <begin position="298"/>
        <end position="319"/>
    </location>
</feature>
<dbReference type="GO" id="GO:0065002">
    <property type="term" value="P:intracellular protein transmembrane transport"/>
    <property type="evidence" value="ECO:0007669"/>
    <property type="project" value="UniProtKB-UniRule"/>
</dbReference>
<dbReference type="SUPFAM" id="SSF82866">
    <property type="entry name" value="Multidrug efflux transporter AcrB transmembrane domain"/>
    <property type="match status" value="1"/>
</dbReference>
<dbReference type="Pfam" id="PF21760">
    <property type="entry name" value="SecD_1st"/>
    <property type="match status" value="1"/>
</dbReference>
<accession>A0A1G2U1T1</accession>
<evidence type="ECO:0000256" key="5">
    <source>
        <dbReference type="ARBA" id="ARBA00022927"/>
    </source>
</evidence>
<dbReference type="NCBIfam" id="TIGR00916">
    <property type="entry name" value="2A0604s01"/>
    <property type="match status" value="1"/>
</dbReference>
<evidence type="ECO:0000259" key="10">
    <source>
        <dbReference type="Pfam" id="PF02355"/>
    </source>
</evidence>
<feature type="domain" description="SecDF P1 head subdomain" evidence="12">
    <location>
        <begin position="158"/>
        <end position="251"/>
    </location>
</feature>
<evidence type="ECO:0000259" key="12">
    <source>
        <dbReference type="Pfam" id="PF22599"/>
    </source>
</evidence>
<evidence type="ECO:0000256" key="6">
    <source>
        <dbReference type="ARBA" id="ARBA00022989"/>
    </source>
</evidence>
<dbReference type="InterPro" id="IPR005791">
    <property type="entry name" value="SecD"/>
</dbReference>
<comment type="subunit">
    <text evidence="9">Forms a complex with SecF. Part of the essential Sec protein translocation apparatus which comprises SecA, SecYEG and auxiliary proteins SecDF. Other proteins may also be involved.</text>
</comment>
<proteinExistence type="inferred from homology"/>
<dbReference type="GO" id="GO:0043952">
    <property type="term" value="P:protein transport by the Sec complex"/>
    <property type="evidence" value="ECO:0007669"/>
    <property type="project" value="UniProtKB-UniRule"/>
</dbReference>
<evidence type="ECO:0000256" key="1">
    <source>
        <dbReference type="ARBA" id="ARBA00004651"/>
    </source>
</evidence>
<dbReference type="InterPro" id="IPR022813">
    <property type="entry name" value="SecD/SecF_arch_bac"/>
</dbReference>
<comment type="function">
    <text evidence="9">Part of the Sec protein translocase complex. Interacts with the SecYEG preprotein conducting channel. SecDF uses the proton motive force (PMF) to complete protein translocation after the ATP-dependent function of SecA.</text>
</comment>
<evidence type="ECO:0000313" key="14">
    <source>
        <dbReference type="Proteomes" id="UP000176800"/>
    </source>
</evidence>